<proteinExistence type="predicted"/>
<gene>
    <name evidence="1" type="ORF">RPMA_13025</name>
</gene>
<keyword evidence="2" id="KW-1185">Reference proteome</keyword>
<reference evidence="1 2" key="1">
    <citation type="submission" date="2019-02" db="EMBL/GenBank/DDBJ databases">
        <title>Emended description of the genus Rhodopseudomonas and description of Rhodopseudomonas albus sp. nov., a non-phototrophic, heavy-metal-tolerant bacterium isolated from garden soil.</title>
        <authorList>
            <person name="Bao Z."/>
            <person name="Cao W.W."/>
            <person name="Sato Y."/>
            <person name="Nishizawa T."/>
            <person name="Zhao J."/>
            <person name="Guo Y."/>
            <person name="Ohta H."/>
        </authorList>
    </citation>
    <scope>NUCLEOTIDE SEQUENCE [LARGE SCALE GENOMIC DNA]</scope>
    <source>
        <strain evidence="1 2">SK50-23</strain>
    </source>
</reference>
<organism evidence="1 2">
    <name type="scientific">Tardiphaga alba</name>
    <dbReference type="NCBI Taxonomy" id="340268"/>
    <lineage>
        <taxon>Bacteria</taxon>
        <taxon>Pseudomonadati</taxon>
        <taxon>Pseudomonadota</taxon>
        <taxon>Alphaproteobacteria</taxon>
        <taxon>Hyphomicrobiales</taxon>
        <taxon>Nitrobacteraceae</taxon>
        <taxon>Tardiphaga</taxon>
    </lineage>
</organism>
<accession>A0ABX8A7E6</accession>
<evidence type="ECO:0000313" key="1">
    <source>
        <dbReference type="EMBL" id="QUS39659.1"/>
    </source>
</evidence>
<dbReference type="RefSeq" id="WP_211913209.1">
    <property type="nucleotide sequence ID" value="NZ_CP036498.1"/>
</dbReference>
<evidence type="ECO:0000313" key="2">
    <source>
        <dbReference type="Proteomes" id="UP000682843"/>
    </source>
</evidence>
<protein>
    <submittedName>
        <fullName evidence="1">Uncharacterized protein</fullName>
    </submittedName>
</protein>
<sequence length="64" mass="7224">MRRNPFSERNSEDIVADLTREAVTRAMRMPAGVERDRLLRIAGHDDIQANIAAWAYSSGLQKPV</sequence>
<dbReference type="EMBL" id="CP036498">
    <property type="protein sequence ID" value="QUS39659.1"/>
    <property type="molecule type" value="Genomic_DNA"/>
</dbReference>
<name>A0ABX8A7E6_9BRAD</name>
<dbReference type="Proteomes" id="UP000682843">
    <property type="component" value="Chromosome"/>
</dbReference>